<dbReference type="Pfam" id="PF01478">
    <property type="entry name" value="Peptidase_A24"/>
    <property type="match status" value="1"/>
</dbReference>
<dbReference type="Gene3D" id="1.20.120.1220">
    <property type="match status" value="1"/>
</dbReference>
<feature type="transmembrane region" description="Helical" evidence="7">
    <location>
        <begin position="209"/>
        <end position="226"/>
    </location>
</feature>
<keyword evidence="3" id="KW-1003">Cell membrane</keyword>
<proteinExistence type="inferred from homology"/>
<dbReference type="MEROPS" id="A24.019"/>
<evidence type="ECO:0000259" key="8">
    <source>
        <dbReference type="Pfam" id="PF01478"/>
    </source>
</evidence>
<evidence type="ECO:0000256" key="3">
    <source>
        <dbReference type="ARBA" id="ARBA00022475"/>
    </source>
</evidence>
<feature type="transmembrane region" description="Helical" evidence="7">
    <location>
        <begin position="108"/>
        <end position="128"/>
    </location>
</feature>
<feature type="domain" description="Prepilin peptidase A24 N-terminal" evidence="9">
    <location>
        <begin position="14"/>
        <end position="102"/>
    </location>
</feature>
<dbReference type="AlphaFoldDB" id="H9CJG5"/>
<reference evidence="10" key="1">
    <citation type="journal article" date="2012" name="FEBS Lett.">
        <title>Genomic analysis of ICEVchBan8: An atypical genetic element in Vibrio cholerae.</title>
        <authorList>
            <person name="Taviani E."/>
            <person name="Spagnoletti M."/>
            <person name="Ceccarelli D."/>
            <person name="Haley B.J."/>
            <person name="Hasan N.A."/>
            <person name="Chen A."/>
            <person name="Colombo M.M."/>
            <person name="Huq A."/>
            <person name="Colwell R.R."/>
        </authorList>
    </citation>
    <scope>NUCLEOTIDE SEQUENCE</scope>
    <source>
        <strain evidence="10">MZ03</strain>
    </source>
</reference>
<evidence type="ECO:0000256" key="1">
    <source>
        <dbReference type="ARBA" id="ARBA00004651"/>
    </source>
</evidence>
<dbReference type="EMBL" id="JQ345361">
    <property type="protein sequence ID" value="AFD29060.1"/>
    <property type="molecule type" value="Genomic_DNA"/>
</dbReference>
<feature type="transmembrane region" description="Helical" evidence="7">
    <location>
        <begin position="233"/>
        <end position="253"/>
    </location>
</feature>
<feature type="transmembrane region" description="Helical" evidence="7">
    <location>
        <begin position="84"/>
        <end position="102"/>
    </location>
</feature>
<dbReference type="InterPro" id="IPR000045">
    <property type="entry name" value="Prepilin_IV_endopep_pep"/>
</dbReference>
<keyword evidence="6 7" id="KW-0472">Membrane</keyword>
<evidence type="ECO:0000256" key="4">
    <source>
        <dbReference type="ARBA" id="ARBA00022692"/>
    </source>
</evidence>
<feature type="transmembrane region" description="Helical" evidence="7">
    <location>
        <begin position="6"/>
        <end position="27"/>
    </location>
</feature>
<feature type="transmembrane region" description="Helical" evidence="7">
    <location>
        <begin position="159"/>
        <end position="180"/>
    </location>
</feature>
<evidence type="ECO:0000256" key="5">
    <source>
        <dbReference type="ARBA" id="ARBA00022989"/>
    </source>
</evidence>
<keyword evidence="4 7" id="KW-0812">Transmembrane</keyword>
<dbReference type="GO" id="GO:0006465">
    <property type="term" value="P:signal peptide processing"/>
    <property type="evidence" value="ECO:0007669"/>
    <property type="project" value="TreeGrafter"/>
</dbReference>
<dbReference type="InterPro" id="IPR010627">
    <property type="entry name" value="Prepilin_pept_A24_N"/>
</dbReference>
<feature type="transmembrane region" description="Helical" evidence="7">
    <location>
        <begin position="135"/>
        <end position="153"/>
    </location>
</feature>
<evidence type="ECO:0000259" key="9">
    <source>
        <dbReference type="Pfam" id="PF06750"/>
    </source>
</evidence>
<feature type="domain" description="Prepilin type IV endopeptidase peptidase" evidence="8">
    <location>
        <begin position="118"/>
        <end position="222"/>
    </location>
</feature>
<protein>
    <submittedName>
        <fullName evidence="10">TCP pilin signal peptidase, TcpA processing</fullName>
    </submittedName>
</protein>
<comment type="similarity">
    <text evidence="2">Belongs to the peptidase A24 family.</text>
</comment>
<evidence type="ECO:0000256" key="2">
    <source>
        <dbReference type="ARBA" id="ARBA00005801"/>
    </source>
</evidence>
<evidence type="ECO:0000313" key="10">
    <source>
        <dbReference type="EMBL" id="AFD29060.1"/>
    </source>
</evidence>
<evidence type="ECO:0000256" key="7">
    <source>
        <dbReference type="SAM" id="Phobius"/>
    </source>
</evidence>
<accession>H9CJG5</accession>
<dbReference type="InterPro" id="IPR050882">
    <property type="entry name" value="Prepilin_peptidase/N-MTase"/>
</dbReference>
<dbReference type="GO" id="GO:0005886">
    <property type="term" value="C:plasma membrane"/>
    <property type="evidence" value="ECO:0007669"/>
    <property type="project" value="UniProtKB-SubCell"/>
</dbReference>
<evidence type="ECO:0000256" key="6">
    <source>
        <dbReference type="ARBA" id="ARBA00023136"/>
    </source>
</evidence>
<keyword evidence="5 7" id="KW-1133">Transmembrane helix</keyword>
<dbReference type="Pfam" id="PF06750">
    <property type="entry name" value="A24_N_bact"/>
    <property type="match status" value="1"/>
</dbReference>
<organism evidence="10">
    <name type="scientific">Vibrio cholerae O37</name>
    <dbReference type="NCBI Taxonomy" id="185332"/>
    <lineage>
        <taxon>Bacteria</taxon>
        <taxon>Pseudomonadati</taxon>
        <taxon>Pseudomonadota</taxon>
        <taxon>Gammaproteobacteria</taxon>
        <taxon>Vibrionales</taxon>
        <taxon>Vibrionaceae</taxon>
        <taxon>Vibrio</taxon>
    </lineage>
</organism>
<dbReference type="PANTHER" id="PTHR30487:SF0">
    <property type="entry name" value="PREPILIN LEADER PEPTIDASE_N-METHYLTRANSFERASE-RELATED"/>
    <property type="match status" value="1"/>
</dbReference>
<sequence length="254" mass="29283">MMDLTPLFMLYVMVLGLCIGSFLNVVIYRLPVMILNPESGVNLWWPHSFCPNCRTSILKRDNIPVVSWLWLRGRCRHCHSAIPIRYPLSEFFIGLAFTGIFVLCDYHWSIELFLLFSLVAHIYCIVIIDYKDKLIPDALLISLFITGCGYHFFVSEIAWYEVAKSLTFTLIVIGLTYAFWKCLDIPMVLGLGDIKLFLVLSVFLTFDEFLLLIPLSVFISILAYYFEKKARHTSVLVIPFGPSICLGFLFLFFV</sequence>
<dbReference type="PANTHER" id="PTHR30487">
    <property type="entry name" value="TYPE 4 PREPILIN-LIKE PROTEINS LEADER PEPTIDE-PROCESSING ENZYME"/>
    <property type="match status" value="1"/>
</dbReference>
<comment type="subcellular location">
    <subcellularLocation>
        <location evidence="1">Cell membrane</location>
        <topology evidence="1">Multi-pass membrane protein</topology>
    </subcellularLocation>
</comment>
<dbReference type="GO" id="GO:0004190">
    <property type="term" value="F:aspartic-type endopeptidase activity"/>
    <property type="evidence" value="ECO:0007669"/>
    <property type="project" value="InterPro"/>
</dbReference>
<name>H9CJG5_VIBCL</name>